<dbReference type="InterPro" id="IPR023213">
    <property type="entry name" value="CAT-like_dom_sf"/>
</dbReference>
<gene>
    <name evidence="7" type="ORF">DI609_08210</name>
</gene>
<dbReference type="InterPro" id="IPR000542">
    <property type="entry name" value="Carn_acyl_trans"/>
</dbReference>
<evidence type="ECO:0000313" key="8">
    <source>
        <dbReference type="Proteomes" id="UP000249451"/>
    </source>
</evidence>
<dbReference type="PANTHER" id="PTHR22589">
    <property type="entry name" value="CARNITINE O-ACYLTRANSFERASE"/>
    <property type="match status" value="1"/>
</dbReference>
<dbReference type="SUPFAM" id="SSF52777">
    <property type="entry name" value="CoA-dependent acyltransferases"/>
    <property type="match status" value="2"/>
</dbReference>
<evidence type="ECO:0000256" key="3">
    <source>
        <dbReference type="ARBA" id="ARBA00023315"/>
    </source>
</evidence>
<feature type="region of interest" description="Disordered" evidence="5">
    <location>
        <begin position="1"/>
        <end position="22"/>
    </location>
</feature>
<name>A0A2W5CX55_9CORY</name>
<dbReference type="GO" id="GO:0004095">
    <property type="term" value="F:carnitine O-palmitoyltransferase activity"/>
    <property type="evidence" value="ECO:0007669"/>
    <property type="project" value="TreeGrafter"/>
</dbReference>
<reference evidence="7 8" key="1">
    <citation type="submission" date="2017-11" db="EMBL/GenBank/DDBJ databases">
        <title>Infants hospitalized years apart are colonized by the same room-sourced microbial strains.</title>
        <authorList>
            <person name="Brooks B."/>
            <person name="Olm M.R."/>
            <person name="Firek B.A."/>
            <person name="Baker R."/>
            <person name="Thomas B.C."/>
            <person name="Morowitz M.J."/>
            <person name="Banfield J.F."/>
        </authorList>
    </citation>
    <scope>NUCLEOTIDE SEQUENCE [LARGE SCALE GENOMIC DNA]</scope>
    <source>
        <strain evidence="7">S2_012_000_R3_87</strain>
    </source>
</reference>
<dbReference type="Proteomes" id="UP000249451">
    <property type="component" value="Unassembled WGS sequence"/>
</dbReference>
<evidence type="ECO:0000256" key="1">
    <source>
        <dbReference type="ARBA" id="ARBA00005232"/>
    </source>
</evidence>
<proteinExistence type="inferred from homology"/>
<dbReference type="GO" id="GO:0006635">
    <property type="term" value="P:fatty acid beta-oxidation"/>
    <property type="evidence" value="ECO:0007669"/>
    <property type="project" value="TreeGrafter"/>
</dbReference>
<accession>A0A2W5CX55</accession>
<evidence type="ECO:0000256" key="4">
    <source>
        <dbReference type="PIRSR" id="PIRSR600542-1"/>
    </source>
</evidence>
<evidence type="ECO:0000259" key="6">
    <source>
        <dbReference type="Pfam" id="PF00755"/>
    </source>
</evidence>
<dbReference type="AlphaFoldDB" id="A0A2W5CX55"/>
<dbReference type="InterPro" id="IPR042231">
    <property type="entry name" value="Cho/carn_acyl_trans_2"/>
</dbReference>
<sequence>MHRKVASVPISPHPDTRDLKPLPVPELAGTIEAYSHALEAMLEGDELARAQEITADFGATAGLRLDEALRERAAQREAQGTNWLSDEWYSGYLTTRGPLQLTTNVGFQLNLPSDATGMDRVVEGIRRIIAVHLQVATGDLPDNVDARGNRITQDQWFVLNGGLRHPQPEEDEIRPATGDGANREIGVFANGRLFALQVTDDTATPIEAAALRRGLETVLERSTSTSTRDFNAPSLLGSGELGELLPSLLEQGDNAAVYDRLRDMLFTVDLIDADGEGQATDAERIRSLTFQPRGAWTYKPLSYQFSLAGDWTAVHVEHSCQDGATLVTAVTRMQDAGLATGVDLDAAPTELTWSVDADLKARIARGITEVAEQAEQFQVEILTVPHDLPADMPFKFSRDASAQLTMTIAQQLTYRRVRAVYEAVDMREFRAGRTECLRAATPEAAAFARKLMDGTAQQSDLEAAVNAHRAWVKRCKSGNGFDRHIQMMATIDDTHPFFNDPAATAARSDFLSTTSIGGATQVVRYCFAPSLPEGFGIAYTPLAEDTEYCVSWHAATAEQPEEFKANLAKAGQLLWEFCAGLSA</sequence>
<comment type="caution">
    <text evidence="7">The sequence shown here is derived from an EMBL/GenBank/DDBJ whole genome shotgun (WGS) entry which is preliminary data.</text>
</comment>
<dbReference type="InterPro" id="IPR039551">
    <property type="entry name" value="Cho/carn_acyl_trans"/>
</dbReference>
<keyword evidence="2" id="KW-0808">Transferase</keyword>
<evidence type="ECO:0000256" key="2">
    <source>
        <dbReference type="ARBA" id="ARBA00022679"/>
    </source>
</evidence>
<feature type="active site" description="Proton acceptor" evidence="4">
    <location>
        <position position="318"/>
    </location>
</feature>
<dbReference type="PANTHER" id="PTHR22589:SF16">
    <property type="entry name" value="CARNITINE O-PALMITOYLTRANSFERASE 2, MITOCHONDRIAL"/>
    <property type="match status" value="1"/>
</dbReference>
<comment type="similarity">
    <text evidence="1">Belongs to the carnitine/choline acetyltransferase family.</text>
</comment>
<evidence type="ECO:0000256" key="5">
    <source>
        <dbReference type="SAM" id="MobiDB-lite"/>
    </source>
</evidence>
<evidence type="ECO:0000313" key="7">
    <source>
        <dbReference type="EMBL" id="PZO99481.1"/>
    </source>
</evidence>
<organism evidence="7 8">
    <name type="scientific">Corynebacterium urealyticum</name>
    <dbReference type="NCBI Taxonomy" id="43771"/>
    <lineage>
        <taxon>Bacteria</taxon>
        <taxon>Bacillati</taxon>
        <taxon>Actinomycetota</taxon>
        <taxon>Actinomycetes</taxon>
        <taxon>Mycobacteriales</taxon>
        <taxon>Corynebacteriaceae</taxon>
        <taxon>Corynebacterium</taxon>
    </lineage>
</organism>
<dbReference type="Gene3D" id="3.30.559.70">
    <property type="entry name" value="Choline/Carnitine o-acyltransferase, domain 2"/>
    <property type="match status" value="1"/>
</dbReference>
<dbReference type="Gene3D" id="3.30.559.10">
    <property type="entry name" value="Chloramphenicol acetyltransferase-like domain"/>
    <property type="match status" value="1"/>
</dbReference>
<dbReference type="EMBL" id="QFNY01000195">
    <property type="protein sequence ID" value="PZO99481.1"/>
    <property type="molecule type" value="Genomic_DNA"/>
</dbReference>
<protein>
    <recommendedName>
        <fullName evidence="6">Choline/carnitine acyltransferase domain-containing protein</fullName>
    </recommendedName>
</protein>
<dbReference type="Pfam" id="PF00755">
    <property type="entry name" value="Carn_acyltransf"/>
    <property type="match status" value="1"/>
</dbReference>
<feature type="domain" description="Choline/carnitine acyltransferase" evidence="6">
    <location>
        <begin position="22"/>
        <end position="568"/>
    </location>
</feature>
<keyword evidence="3" id="KW-0012">Acyltransferase</keyword>